<accession>A0ABU7G4K8</accession>
<dbReference type="Pfam" id="PF05708">
    <property type="entry name" value="Peptidase_C92"/>
    <property type="match status" value="1"/>
</dbReference>
<keyword evidence="2" id="KW-1185">Reference proteome</keyword>
<evidence type="ECO:0000313" key="1">
    <source>
        <dbReference type="EMBL" id="MEE1673924.1"/>
    </source>
</evidence>
<evidence type="ECO:0000313" key="2">
    <source>
        <dbReference type="Proteomes" id="UP001310248"/>
    </source>
</evidence>
<dbReference type="InterPro" id="IPR024453">
    <property type="entry name" value="Peptidase_C92"/>
</dbReference>
<dbReference type="InterPro" id="IPR038765">
    <property type="entry name" value="Papain-like_cys_pep_sf"/>
</dbReference>
<comment type="caution">
    <text evidence="1">The sequence shown here is derived from an EMBL/GenBank/DDBJ whole genome shotgun (WGS) entry which is preliminary data.</text>
</comment>
<reference evidence="2" key="1">
    <citation type="submission" date="2023-07" db="EMBL/GenBank/DDBJ databases">
        <title>Draft genome sequence of Agarivorans aestuarii strain ZMCS4, a CAZymes producing bacteria isolated from the marine brown algae Clodostephus spongiosus.</title>
        <authorList>
            <person name="Lorente B."/>
            <person name="Cabral C."/>
            <person name="Frias J."/>
            <person name="Faria J."/>
            <person name="Toubarro D."/>
        </authorList>
    </citation>
    <scope>NUCLEOTIDE SEQUENCE [LARGE SCALE GENOMIC DNA]</scope>
    <source>
        <strain evidence="2">ZMCS4</strain>
    </source>
</reference>
<protein>
    <submittedName>
        <fullName evidence="1">YiiX/YebB-like N1pC/P60 family cysteine hydrolase</fullName>
    </submittedName>
</protein>
<dbReference type="Gene3D" id="3.90.1720.10">
    <property type="entry name" value="endopeptidase domain like (from Nostoc punctiforme)"/>
    <property type="match status" value="1"/>
</dbReference>
<sequence length="201" mass="22704">MLKPTPLAKQLKTGDLVFFSGKGLGSDIIRYGTFSKWTHVGMVLELDSYDFVTLWEAIPDSKDTCLYTKQASNGVQVVPLHHRVKQHLGSVSIRQLLGGTLSGEHLAKLMQLLERLKQRHYEQDFWELARAGWEGPFGENQENLDSLFCSELVAAAYQHIGLLDKQKPSNEYTPANLSESQLTHLNDGFYLSPEIDLFHNT</sequence>
<dbReference type="EMBL" id="JAYDYW010000006">
    <property type="protein sequence ID" value="MEE1673924.1"/>
    <property type="molecule type" value="Genomic_DNA"/>
</dbReference>
<dbReference type="RefSeq" id="WP_329775150.1">
    <property type="nucleotide sequence ID" value="NZ_JAYDYW010000006.1"/>
</dbReference>
<dbReference type="PANTHER" id="PTHR47112">
    <property type="entry name" value="PX DOMAIN-CONTAINING PROTEIN"/>
    <property type="match status" value="1"/>
</dbReference>
<dbReference type="PANTHER" id="PTHR47112:SF1">
    <property type="entry name" value="PX DOMAIN-CONTAINING PROTEIN"/>
    <property type="match status" value="1"/>
</dbReference>
<dbReference type="Proteomes" id="UP001310248">
    <property type="component" value="Unassembled WGS sequence"/>
</dbReference>
<name>A0ABU7G4K8_9ALTE</name>
<proteinExistence type="predicted"/>
<organism evidence="1 2">
    <name type="scientific">Agarivorans aestuarii</name>
    <dbReference type="NCBI Taxonomy" id="1563703"/>
    <lineage>
        <taxon>Bacteria</taxon>
        <taxon>Pseudomonadati</taxon>
        <taxon>Pseudomonadota</taxon>
        <taxon>Gammaproteobacteria</taxon>
        <taxon>Alteromonadales</taxon>
        <taxon>Alteromonadaceae</taxon>
        <taxon>Agarivorans</taxon>
    </lineage>
</organism>
<gene>
    <name evidence="1" type="ORF">SNR37_003351</name>
</gene>
<dbReference type="SUPFAM" id="SSF54001">
    <property type="entry name" value="Cysteine proteinases"/>
    <property type="match status" value="1"/>
</dbReference>